<sequence length="267" mass="28740">MEELISLLGHRVRLVDLTHRLGPSPSEPVPPWLEAQTHEEGAEVWEGMFGIPRGALPGGRGFAGEMLHRLSTHAGTHVDAPWHYAPTAGGAPAATIDRVPLSWCVGDLVVVDVSDLPTGHLIGRDEVVERLAGIAPDLQVGAVVAFYTGAERLWGDEKFWETGCGLGREAVLALLERGVRTIGTDAWSLDRPYPLIGAEWQQRRDPAALWPAHFAGIEQPYLQIEKLANLTAVPAIGATILAFPIKVECGSGAWTRAVALVAEPGER</sequence>
<dbReference type="SUPFAM" id="SSF102198">
    <property type="entry name" value="Putative cyclase"/>
    <property type="match status" value="1"/>
</dbReference>
<dbReference type="EMBL" id="SDWS01000021">
    <property type="protein sequence ID" value="RYB88257.1"/>
    <property type="molecule type" value="Genomic_DNA"/>
</dbReference>
<dbReference type="PANTHER" id="PTHR31118">
    <property type="entry name" value="CYCLASE-LIKE PROTEIN 2"/>
    <property type="match status" value="1"/>
</dbReference>
<dbReference type="Gene3D" id="3.50.30.50">
    <property type="entry name" value="Putative cyclase"/>
    <property type="match status" value="1"/>
</dbReference>
<dbReference type="GO" id="GO:0019441">
    <property type="term" value="P:L-tryptophan catabolic process to kynurenine"/>
    <property type="evidence" value="ECO:0007669"/>
    <property type="project" value="InterPro"/>
</dbReference>
<name>A0A4Q2RIB3_9ACTN</name>
<dbReference type="InterPro" id="IPR037175">
    <property type="entry name" value="KFase_sf"/>
</dbReference>
<dbReference type="GO" id="GO:0004061">
    <property type="term" value="F:arylformamidase activity"/>
    <property type="evidence" value="ECO:0007669"/>
    <property type="project" value="InterPro"/>
</dbReference>
<dbReference type="OrthoDB" id="7067800at2"/>
<keyword evidence="2" id="KW-1185">Reference proteome</keyword>
<dbReference type="InterPro" id="IPR007325">
    <property type="entry name" value="KFase/CYL"/>
</dbReference>
<gene>
    <name evidence="1" type="ORF">EUA06_22055</name>
</gene>
<dbReference type="AlphaFoldDB" id="A0A4Q2RIB3"/>
<organism evidence="1 2">
    <name type="scientific">Nocardioides glacieisoli</name>
    <dbReference type="NCBI Taxonomy" id="1168730"/>
    <lineage>
        <taxon>Bacteria</taxon>
        <taxon>Bacillati</taxon>
        <taxon>Actinomycetota</taxon>
        <taxon>Actinomycetes</taxon>
        <taxon>Propionibacteriales</taxon>
        <taxon>Nocardioidaceae</taxon>
        <taxon>Nocardioides</taxon>
    </lineage>
</organism>
<proteinExistence type="predicted"/>
<dbReference type="PANTHER" id="PTHR31118:SF12">
    <property type="entry name" value="CYCLASE-LIKE PROTEIN 2"/>
    <property type="match status" value="1"/>
</dbReference>
<protein>
    <submittedName>
        <fullName evidence="1">Cyclase family protein</fullName>
    </submittedName>
</protein>
<comment type="caution">
    <text evidence="1">The sequence shown here is derived from an EMBL/GenBank/DDBJ whole genome shotgun (WGS) entry which is preliminary data.</text>
</comment>
<accession>A0A4Q2RIB3</accession>
<dbReference type="Proteomes" id="UP000291838">
    <property type="component" value="Unassembled WGS sequence"/>
</dbReference>
<dbReference type="RefSeq" id="WP_129479832.1">
    <property type="nucleotide sequence ID" value="NZ_SDWS01000021.1"/>
</dbReference>
<evidence type="ECO:0000313" key="1">
    <source>
        <dbReference type="EMBL" id="RYB88257.1"/>
    </source>
</evidence>
<reference evidence="1 2" key="1">
    <citation type="submission" date="2019-01" db="EMBL/GenBank/DDBJ databases">
        <title>Novel species of Nocardioides.</title>
        <authorList>
            <person name="Liu Q."/>
            <person name="Xin Y.-H."/>
        </authorList>
    </citation>
    <scope>NUCLEOTIDE SEQUENCE [LARGE SCALE GENOMIC DNA]</scope>
    <source>
        <strain evidence="1 2">HLT3-15</strain>
    </source>
</reference>
<evidence type="ECO:0000313" key="2">
    <source>
        <dbReference type="Proteomes" id="UP000291838"/>
    </source>
</evidence>
<dbReference type="Pfam" id="PF04199">
    <property type="entry name" value="Cyclase"/>
    <property type="match status" value="1"/>
</dbReference>